<proteinExistence type="inferred from homology"/>
<organism evidence="6 7">
    <name type="scientific">Candidatus Thermofonsia Clade 1 bacterium</name>
    <dbReference type="NCBI Taxonomy" id="2364210"/>
    <lineage>
        <taxon>Bacteria</taxon>
        <taxon>Bacillati</taxon>
        <taxon>Chloroflexota</taxon>
        <taxon>Candidatus Thermofontia</taxon>
        <taxon>Candidatus Thermofonsia Clade 1</taxon>
    </lineage>
</organism>
<dbReference type="InterPro" id="IPR047865">
    <property type="entry name" value="Ribosomal_uL10_bac_type"/>
</dbReference>
<evidence type="ECO:0000256" key="1">
    <source>
        <dbReference type="ARBA" id="ARBA00008889"/>
    </source>
</evidence>
<reference evidence="6 7" key="1">
    <citation type="submission" date="2017-11" db="EMBL/GenBank/DDBJ databases">
        <title>Evolution of Phototrophy in the Chloroflexi Phylum Driven by Horizontal Gene Transfer.</title>
        <authorList>
            <person name="Ward L.M."/>
            <person name="Hemp J."/>
            <person name="Shih P.M."/>
            <person name="Mcglynn S.E."/>
            <person name="Fischer W."/>
        </authorList>
    </citation>
    <scope>NUCLEOTIDE SEQUENCE [LARGE SCALE GENOMIC DNA]</scope>
    <source>
        <strain evidence="6">JP3_13</strain>
    </source>
</reference>
<evidence type="ECO:0000256" key="5">
    <source>
        <dbReference type="HAMAP-Rule" id="MF_00362"/>
    </source>
</evidence>
<gene>
    <name evidence="5 6" type="primary">rplJ</name>
    <name evidence="6" type="ORF">CUN49_01015</name>
</gene>
<evidence type="ECO:0000256" key="3">
    <source>
        <dbReference type="ARBA" id="ARBA00023274"/>
    </source>
</evidence>
<evidence type="ECO:0000256" key="2">
    <source>
        <dbReference type="ARBA" id="ARBA00022980"/>
    </source>
</evidence>
<dbReference type="GO" id="GO:1990904">
    <property type="term" value="C:ribonucleoprotein complex"/>
    <property type="evidence" value="ECO:0007669"/>
    <property type="project" value="UniProtKB-KW"/>
</dbReference>
<dbReference type="Gene3D" id="6.10.250.290">
    <property type="match status" value="1"/>
</dbReference>
<name>A0A2M8PID7_9CHLR</name>
<dbReference type="Gene3D" id="3.30.70.1730">
    <property type="match status" value="1"/>
</dbReference>
<accession>A0A2M8PID7</accession>
<evidence type="ECO:0000313" key="7">
    <source>
        <dbReference type="Proteomes" id="UP000229681"/>
    </source>
</evidence>
<evidence type="ECO:0000256" key="4">
    <source>
        <dbReference type="ARBA" id="ARBA00035202"/>
    </source>
</evidence>
<evidence type="ECO:0000313" key="6">
    <source>
        <dbReference type="EMBL" id="PJF37313.1"/>
    </source>
</evidence>
<dbReference type="NCBIfam" id="NF000955">
    <property type="entry name" value="PRK00099.1-1"/>
    <property type="match status" value="1"/>
</dbReference>
<keyword evidence="3 5" id="KW-0687">Ribonucleoprotein</keyword>
<protein>
    <recommendedName>
        <fullName evidence="4 5">Large ribosomal subunit protein uL10</fullName>
    </recommendedName>
</protein>
<comment type="function">
    <text evidence="5">Forms part of the ribosomal stalk, playing a central role in the interaction of the ribosome with GTP-bound translation factors.</text>
</comment>
<dbReference type="Pfam" id="PF00466">
    <property type="entry name" value="Ribosomal_L10"/>
    <property type="match status" value="1"/>
</dbReference>
<comment type="subunit">
    <text evidence="5">Part of the ribosomal stalk of the 50S ribosomal subunit. The N-terminus interacts with L11 and the large rRNA to form the base of the stalk. The C-terminus forms an elongated spine to which L12 dimers bind in a sequential fashion forming a multimeric L10(L12)X complex.</text>
</comment>
<keyword evidence="2 5" id="KW-0689">Ribosomal protein</keyword>
<dbReference type="GO" id="GO:0006412">
    <property type="term" value="P:translation"/>
    <property type="evidence" value="ECO:0007669"/>
    <property type="project" value="UniProtKB-UniRule"/>
</dbReference>
<dbReference type="InterPro" id="IPR022973">
    <property type="entry name" value="Ribosomal_uL10_bac"/>
</dbReference>
<keyword evidence="5" id="KW-0699">rRNA-binding</keyword>
<dbReference type="GO" id="GO:0070180">
    <property type="term" value="F:large ribosomal subunit rRNA binding"/>
    <property type="evidence" value="ECO:0007669"/>
    <property type="project" value="UniProtKB-UniRule"/>
</dbReference>
<dbReference type="InterPro" id="IPR043141">
    <property type="entry name" value="Ribosomal_uL10-like_sf"/>
</dbReference>
<dbReference type="Proteomes" id="UP000229681">
    <property type="component" value="Unassembled WGS sequence"/>
</dbReference>
<keyword evidence="5" id="KW-0694">RNA-binding</keyword>
<dbReference type="EMBL" id="PGTM01000006">
    <property type="protein sequence ID" value="PJF37313.1"/>
    <property type="molecule type" value="Genomic_DNA"/>
</dbReference>
<dbReference type="AlphaFoldDB" id="A0A2M8PID7"/>
<dbReference type="SUPFAM" id="SSF160369">
    <property type="entry name" value="Ribosomal protein L10-like"/>
    <property type="match status" value="1"/>
</dbReference>
<dbReference type="PANTHER" id="PTHR11560">
    <property type="entry name" value="39S RIBOSOMAL PROTEIN L10, MITOCHONDRIAL"/>
    <property type="match status" value="1"/>
</dbReference>
<dbReference type="InterPro" id="IPR001790">
    <property type="entry name" value="Ribosomal_uL10"/>
</dbReference>
<comment type="caution">
    <text evidence="6">The sequence shown here is derived from an EMBL/GenBank/DDBJ whole genome shotgun (WGS) entry which is preliminary data.</text>
</comment>
<dbReference type="CDD" id="cd05797">
    <property type="entry name" value="Ribosomal_L10"/>
    <property type="match status" value="1"/>
</dbReference>
<comment type="similarity">
    <text evidence="1 5">Belongs to the universal ribosomal protein uL10 family.</text>
</comment>
<dbReference type="GO" id="GO:0005840">
    <property type="term" value="C:ribosome"/>
    <property type="evidence" value="ECO:0007669"/>
    <property type="project" value="UniProtKB-KW"/>
</dbReference>
<sequence>MAINKAKKQEIYSSYLELLRRTQGMIITEYRGMSVKDLTAVRKALRPADCSYVVVKNTIFKIALRETGFAAPDLFEGPVAVALAHSDVAKTTKALLGIKDQPLLVLKGAVIGQAVFKAEQLEMLATMPTLEEARATLVGTLQSPATGFLALIGTPAQNLAQVLKAYSDKLSGGANDAA</sequence>
<dbReference type="HAMAP" id="MF_00362">
    <property type="entry name" value="Ribosomal_uL10"/>
    <property type="match status" value="1"/>
</dbReference>